<evidence type="ECO:0000313" key="2">
    <source>
        <dbReference type="Proteomes" id="UP001153737"/>
    </source>
</evidence>
<dbReference type="AlphaFoldDB" id="A0A9P0DRY6"/>
<organism evidence="1 2">
    <name type="scientific">Phaedon cochleariae</name>
    <name type="common">Mustard beetle</name>
    <dbReference type="NCBI Taxonomy" id="80249"/>
    <lineage>
        <taxon>Eukaryota</taxon>
        <taxon>Metazoa</taxon>
        <taxon>Ecdysozoa</taxon>
        <taxon>Arthropoda</taxon>
        <taxon>Hexapoda</taxon>
        <taxon>Insecta</taxon>
        <taxon>Pterygota</taxon>
        <taxon>Neoptera</taxon>
        <taxon>Endopterygota</taxon>
        <taxon>Coleoptera</taxon>
        <taxon>Polyphaga</taxon>
        <taxon>Cucujiformia</taxon>
        <taxon>Chrysomeloidea</taxon>
        <taxon>Chrysomelidae</taxon>
        <taxon>Chrysomelinae</taxon>
        <taxon>Chrysomelini</taxon>
        <taxon>Phaedon</taxon>
    </lineage>
</organism>
<protein>
    <submittedName>
        <fullName evidence="1">Uncharacterized protein</fullName>
    </submittedName>
</protein>
<dbReference type="OrthoDB" id="5599753at2759"/>
<dbReference type="PANTHER" id="PTHR10773">
    <property type="entry name" value="DNA-DIRECTED RNA POLYMERASES I, II, AND III SUBUNIT RPABC2"/>
    <property type="match status" value="1"/>
</dbReference>
<name>A0A9P0DRY6_PHACE</name>
<dbReference type="PANTHER" id="PTHR10773:SF19">
    <property type="match status" value="1"/>
</dbReference>
<dbReference type="EMBL" id="OU896711">
    <property type="protein sequence ID" value="CAH1169726.1"/>
    <property type="molecule type" value="Genomic_DNA"/>
</dbReference>
<evidence type="ECO:0000313" key="1">
    <source>
        <dbReference type="EMBL" id="CAH1169726.1"/>
    </source>
</evidence>
<gene>
    <name evidence="1" type="ORF">PHAECO_LOCUS9319</name>
</gene>
<dbReference type="Proteomes" id="UP001153737">
    <property type="component" value="Chromosome 5"/>
</dbReference>
<proteinExistence type="predicted"/>
<reference evidence="1" key="2">
    <citation type="submission" date="2022-10" db="EMBL/GenBank/DDBJ databases">
        <authorList>
            <consortium name="ENA_rothamsted_submissions"/>
            <consortium name="culmorum"/>
            <person name="King R."/>
        </authorList>
    </citation>
    <scope>NUCLEOTIDE SEQUENCE</scope>
</reference>
<accession>A0A9P0DRY6</accession>
<reference evidence="1" key="1">
    <citation type="submission" date="2022-01" db="EMBL/GenBank/DDBJ databases">
        <authorList>
            <person name="King R."/>
        </authorList>
    </citation>
    <scope>NUCLEOTIDE SEQUENCE</scope>
</reference>
<keyword evidence="2" id="KW-1185">Reference proteome</keyword>
<sequence length="266" mass="30094">MESSFARTSTCSKYYLFQQIQRTMRSFTNAGLLPLILVYNVVNKRGDCFMWTETGCKRGSCEIGSCVYKYLESLPISTRKVTFYGDRCDGQNLNKFLATMCLLAVQGIHNITIIGLEFLVSGHSEMGGMKKIGLILSTISNKTIFLTTKNSSRKTDESDGPVNWQKMCFNKALPFIMGFKEAFDGEFKLLNFNKKARRSSHPTNSLQPLYKDSTPITEQTYSNLTSLFEIKPPALGDAYKPFYYSLPHNNKVSDVLSDIEEETTED</sequence>